<dbReference type="InterPro" id="IPR036388">
    <property type="entry name" value="WH-like_DNA-bd_sf"/>
</dbReference>
<dbReference type="InterPro" id="IPR015797">
    <property type="entry name" value="NUDIX_hydrolase-like_dom_sf"/>
</dbReference>
<dbReference type="CDD" id="cd18873">
    <property type="entry name" value="NUDIX_NadM_like"/>
    <property type="match status" value="1"/>
</dbReference>
<dbReference type="Pfam" id="PF00293">
    <property type="entry name" value="NUDIX"/>
    <property type="match status" value="1"/>
</dbReference>
<dbReference type="AlphaFoldDB" id="A0A1C4C8P4"/>
<feature type="domain" description="Nudix hydrolase" evidence="1">
    <location>
        <begin position="49"/>
        <end position="199"/>
    </location>
</feature>
<reference evidence="2 3" key="1">
    <citation type="submission" date="2016-08" db="EMBL/GenBank/DDBJ databases">
        <authorList>
            <person name="Seilhamer J.J."/>
        </authorList>
    </citation>
    <scope>NUCLEOTIDE SEQUENCE [LARGE SCALE GENOMIC DNA]</scope>
    <source>
        <strain evidence="2 3">A37T2</strain>
    </source>
</reference>
<dbReference type="PROSITE" id="PS51462">
    <property type="entry name" value="NUDIX"/>
    <property type="match status" value="1"/>
</dbReference>
<name>A0A1C4C8P4_9BACT</name>
<dbReference type="SUPFAM" id="SSF46785">
    <property type="entry name" value="Winged helix' DNA-binding domain"/>
    <property type="match status" value="1"/>
</dbReference>
<dbReference type="STRING" id="1335309.GA0116948_1048"/>
<sequence>MCLYDTMYYFYPEQRNEFLVLASTFLCCMKDYEKFKQLVLQGATLYMPQLSLDCVIFGFHEGQLKVLLLKMRNLQEWALPGGFIYRQEALEVAASRILKERTGLDNIFLQQFHIFSDPTRSDTSKAIHHFSFADLSIDSSHWLAQRFISVGFYALVDFTRVTPQADELTDTCQWYDLENIPPLMMDHRHILDKALETLRIQLNYQPIGMSLMPEQFTMPELQKLYETILGVTLDRRNFQRKILGYHILKRREVRRTGVAHKSPYLYSFDEKQYQQALQDGLHKW</sequence>
<protein>
    <submittedName>
        <fullName evidence="2">ADP-ribose pyrophosphatase YjhB, NUDIX family</fullName>
    </submittedName>
</protein>
<dbReference type="InterPro" id="IPR000086">
    <property type="entry name" value="NUDIX_hydrolase_dom"/>
</dbReference>
<dbReference type="InterPro" id="IPR054105">
    <property type="entry name" value="WHD_NrtR"/>
</dbReference>
<organism evidence="2 3">
    <name type="scientific">Chitinophaga costaii</name>
    <dbReference type="NCBI Taxonomy" id="1335309"/>
    <lineage>
        <taxon>Bacteria</taxon>
        <taxon>Pseudomonadati</taxon>
        <taxon>Bacteroidota</taxon>
        <taxon>Chitinophagia</taxon>
        <taxon>Chitinophagales</taxon>
        <taxon>Chitinophagaceae</taxon>
        <taxon>Chitinophaga</taxon>
    </lineage>
</organism>
<evidence type="ECO:0000259" key="1">
    <source>
        <dbReference type="PROSITE" id="PS51462"/>
    </source>
</evidence>
<dbReference type="Gene3D" id="1.10.10.10">
    <property type="entry name" value="Winged helix-like DNA-binding domain superfamily/Winged helix DNA-binding domain"/>
    <property type="match status" value="1"/>
</dbReference>
<evidence type="ECO:0000313" key="2">
    <source>
        <dbReference type="EMBL" id="SCC15455.1"/>
    </source>
</evidence>
<dbReference type="SUPFAM" id="SSF55811">
    <property type="entry name" value="Nudix"/>
    <property type="match status" value="1"/>
</dbReference>
<gene>
    <name evidence="2" type="ORF">GA0116948_1048</name>
</gene>
<dbReference type="InterPro" id="IPR036390">
    <property type="entry name" value="WH_DNA-bd_sf"/>
</dbReference>
<proteinExistence type="predicted"/>
<dbReference type="Proteomes" id="UP000242818">
    <property type="component" value="Unassembled WGS sequence"/>
</dbReference>
<dbReference type="Pfam" id="PF21906">
    <property type="entry name" value="WHD_NrtR"/>
    <property type="match status" value="1"/>
</dbReference>
<dbReference type="Gene3D" id="3.90.79.10">
    <property type="entry name" value="Nucleoside Triphosphate Pyrophosphohydrolase"/>
    <property type="match status" value="1"/>
</dbReference>
<keyword evidence="3" id="KW-1185">Reference proteome</keyword>
<dbReference type="PANTHER" id="PTHR43736:SF4">
    <property type="entry name" value="SLR1690 PROTEIN"/>
    <property type="match status" value="1"/>
</dbReference>
<accession>A0A1C4C8P4</accession>
<dbReference type="PANTHER" id="PTHR43736">
    <property type="entry name" value="ADP-RIBOSE PYROPHOSPHATASE"/>
    <property type="match status" value="1"/>
</dbReference>
<evidence type="ECO:0000313" key="3">
    <source>
        <dbReference type="Proteomes" id="UP000242818"/>
    </source>
</evidence>
<dbReference type="EMBL" id="FMAR01000004">
    <property type="protein sequence ID" value="SCC15455.1"/>
    <property type="molecule type" value="Genomic_DNA"/>
</dbReference>